<evidence type="ECO:0000259" key="1">
    <source>
        <dbReference type="Pfam" id="PF13751"/>
    </source>
</evidence>
<protein>
    <recommendedName>
        <fullName evidence="1">Transposase DDE domain-containing protein</fullName>
    </recommendedName>
</protein>
<dbReference type="AlphaFoldDB" id="A0A1E5P0U4"/>
<feature type="domain" description="Transposase DDE" evidence="1">
    <location>
        <begin position="4"/>
        <end position="100"/>
    </location>
</feature>
<dbReference type="Proteomes" id="UP000095759">
    <property type="component" value="Unassembled WGS sequence"/>
</dbReference>
<dbReference type="EMBL" id="MEHJ01000001">
    <property type="protein sequence ID" value="OEJ23171.1"/>
    <property type="molecule type" value="Genomic_DNA"/>
</dbReference>
<proteinExistence type="predicted"/>
<accession>A0A1E5P0U4</accession>
<comment type="caution">
    <text evidence="3">The sequence shown here is derived from an EMBL/GenBank/DDBJ whole genome shotgun (WGS) entry which is preliminary data.</text>
</comment>
<dbReference type="EMBL" id="MEHJ01000002">
    <property type="protein sequence ID" value="OEJ21186.1"/>
    <property type="molecule type" value="Genomic_DNA"/>
</dbReference>
<evidence type="ECO:0000313" key="2">
    <source>
        <dbReference type="EMBL" id="OEJ21186.1"/>
    </source>
</evidence>
<dbReference type="InterPro" id="IPR025668">
    <property type="entry name" value="Tnp_DDE_dom"/>
</dbReference>
<dbReference type="STRING" id="285458.BGM19_36505"/>
<evidence type="ECO:0000313" key="4">
    <source>
        <dbReference type="Proteomes" id="UP000095759"/>
    </source>
</evidence>
<reference evidence="3 4" key="1">
    <citation type="submission" date="2016-08" db="EMBL/GenBank/DDBJ databases">
        <title>Complete genome sequence of Streptomyces agglomeratus strain 6-3-2, a novel anti-MRSA actinomycete isolated from Wuli of Tebit, China.</title>
        <authorList>
            <person name="Chen X."/>
        </authorList>
    </citation>
    <scope>NUCLEOTIDE SEQUENCE [LARGE SCALE GENOMIC DNA]</scope>
    <source>
        <strain evidence="3 4">6-3-2</strain>
    </source>
</reference>
<keyword evidence="4" id="KW-1185">Reference proteome</keyword>
<organism evidence="3 4">
    <name type="scientific">Streptomyces agglomeratus</name>
    <dbReference type="NCBI Taxonomy" id="285458"/>
    <lineage>
        <taxon>Bacteria</taxon>
        <taxon>Bacillati</taxon>
        <taxon>Actinomycetota</taxon>
        <taxon>Actinomycetes</taxon>
        <taxon>Kitasatosporales</taxon>
        <taxon>Streptomycetaceae</taxon>
        <taxon>Streptomyces</taxon>
    </lineage>
</organism>
<gene>
    <name evidence="3" type="ORF">AS594_00150</name>
    <name evidence="2" type="ORF">AS594_36660</name>
</gene>
<evidence type="ECO:0000313" key="3">
    <source>
        <dbReference type="EMBL" id="OEJ23171.1"/>
    </source>
</evidence>
<dbReference type="Pfam" id="PF13751">
    <property type="entry name" value="DDE_Tnp_1_6"/>
    <property type="match status" value="1"/>
</dbReference>
<name>A0A1E5P0U4_9ACTN</name>
<sequence>MKQHGKDAIVTNFSVLTCRDCPFHKQCTTSKPGRRMLTLRPKELHETLARARAEQKTDTWKNTYALRAGVEATIHQALDITGIRRAHYRGLPKVRPQHAFSPPPST</sequence>